<keyword evidence="3" id="KW-0804">Transcription</keyword>
<dbReference type="GO" id="GO:0003700">
    <property type="term" value="F:DNA-binding transcription factor activity"/>
    <property type="evidence" value="ECO:0007669"/>
    <property type="project" value="InterPro"/>
</dbReference>
<dbReference type="SUPFAM" id="SSF46785">
    <property type="entry name" value="Winged helix' DNA-binding domain"/>
    <property type="match status" value="1"/>
</dbReference>
<sequence>MSDSFKPYESAITAIASQIPGSPLREAILTRLFLHVSGELSDFFDARLKEYGLNYTTWTSLVVLYSSPQRRLLPSELSVFINTSRTHCTRIADELVDKRWVERVASESDRRQTYLQLTAAGIAFVEQLQPQRREQYRQLWSSFSLEEQNQLDALLRKMLALLES</sequence>
<dbReference type="EMBL" id="FXAG01000025">
    <property type="protein sequence ID" value="SMF48825.1"/>
    <property type="molecule type" value="Genomic_DNA"/>
</dbReference>
<dbReference type="InterPro" id="IPR000835">
    <property type="entry name" value="HTH_MarR-typ"/>
</dbReference>
<organism evidence="5 6">
    <name type="scientific">Pseudogulbenkiania subflava DSM 22618</name>
    <dbReference type="NCBI Taxonomy" id="1123014"/>
    <lineage>
        <taxon>Bacteria</taxon>
        <taxon>Pseudomonadati</taxon>
        <taxon>Pseudomonadota</taxon>
        <taxon>Betaproteobacteria</taxon>
        <taxon>Neisseriales</taxon>
        <taxon>Chromobacteriaceae</taxon>
        <taxon>Pseudogulbenkiania</taxon>
    </lineage>
</organism>
<dbReference type="AlphaFoldDB" id="A0A1Y6C902"/>
<dbReference type="Pfam" id="PF12802">
    <property type="entry name" value="MarR_2"/>
    <property type="match status" value="1"/>
</dbReference>
<evidence type="ECO:0000256" key="1">
    <source>
        <dbReference type="ARBA" id="ARBA00023015"/>
    </source>
</evidence>
<dbReference type="GO" id="GO:0003677">
    <property type="term" value="F:DNA binding"/>
    <property type="evidence" value="ECO:0007669"/>
    <property type="project" value="UniProtKB-KW"/>
</dbReference>
<dbReference type="Proteomes" id="UP000192920">
    <property type="component" value="Unassembled WGS sequence"/>
</dbReference>
<evidence type="ECO:0000259" key="4">
    <source>
        <dbReference type="PROSITE" id="PS50995"/>
    </source>
</evidence>
<dbReference type="STRING" id="1123014.SAMN02745746_03610"/>
<dbReference type="InterPro" id="IPR036388">
    <property type="entry name" value="WH-like_DNA-bd_sf"/>
</dbReference>
<accession>A0A1Y6C902</accession>
<keyword evidence="6" id="KW-1185">Reference proteome</keyword>
<evidence type="ECO:0000313" key="5">
    <source>
        <dbReference type="EMBL" id="SMF48825.1"/>
    </source>
</evidence>
<gene>
    <name evidence="5" type="ORF">SAMN02745746_03610</name>
</gene>
<dbReference type="PROSITE" id="PS50995">
    <property type="entry name" value="HTH_MARR_2"/>
    <property type="match status" value="1"/>
</dbReference>
<dbReference type="InterPro" id="IPR036390">
    <property type="entry name" value="WH_DNA-bd_sf"/>
</dbReference>
<dbReference type="PANTHER" id="PTHR42756">
    <property type="entry name" value="TRANSCRIPTIONAL REGULATOR, MARR"/>
    <property type="match status" value="1"/>
</dbReference>
<evidence type="ECO:0000256" key="2">
    <source>
        <dbReference type="ARBA" id="ARBA00023125"/>
    </source>
</evidence>
<keyword evidence="2" id="KW-0238">DNA-binding</keyword>
<keyword evidence="1" id="KW-0805">Transcription regulation</keyword>
<dbReference type="RefSeq" id="WP_085277618.1">
    <property type="nucleotide sequence ID" value="NZ_FXAG01000025.1"/>
</dbReference>
<feature type="domain" description="HTH marR-type" evidence="4">
    <location>
        <begin position="26"/>
        <end position="160"/>
    </location>
</feature>
<dbReference type="Gene3D" id="1.10.10.10">
    <property type="entry name" value="Winged helix-like DNA-binding domain superfamily/Winged helix DNA-binding domain"/>
    <property type="match status" value="1"/>
</dbReference>
<dbReference type="PANTHER" id="PTHR42756:SF1">
    <property type="entry name" value="TRANSCRIPTIONAL REPRESSOR OF EMRAB OPERON"/>
    <property type="match status" value="1"/>
</dbReference>
<dbReference type="SMART" id="SM00347">
    <property type="entry name" value="HTH_MARR"/>
    <property type="match status" value="1"/>
</dbReference>
<dbReference type="PRINTS" id="PR00598">
    <property type="entry name" value="HTHMARR"/>
</dbReference>
<name>A0A1Y6C902_9NEIS</name>
<proteinExistence type="predicted"/>
<evidence type="ECO:0000256" key="3">
    <source>
        <dbReference type="ARBA" id="ARBA00023163"/>
    </source>
</evidence>
<protein>
    <submittedName>
        <fullName evidence="5">MarR family transcriptional regulator, negative regulator of the multidrug operon emrRAB</fullName>
    </submittedName>
</protein>
<reference evidence="6" key="1">
    <citation type="submission" date="2017-04" db="EMBL/GenBank/DDBJ databases">
        <authorList>
            <person name="Varghese N."/>
            <person name="Submissions S."/>
        </authorList>
    </citation>
    <scope>NUCLEOTIDE SEQUENCE [LARGE SCALE GENOMIC DNA]</scope>
    <source>
        <strain evidence="6">DSM 22618</strain>
    </source>
</reference>
<evidence type="ECO:0000313" key="6">
    <source>
        <dbReference type="Proteomes" id="UP000192920"/>
    </source>
</evidence>